<dbReference type="PANTHER" id="PTHR12192:SF2">
    <property type="entry name" value="GLUTATHIONE-SPECIFIC GAMMA-GLUTAMYLCYCLOTRANSFERASE 2"/>
    <property type="match status" value="1"/>
</dbReference>
<keyword evidence="4" id="KW-1185">Reference proteome</keyword>
<evidence type="ECO:0000256" key="2">
    <source>
        <dbReference type="ARBA" id="ARBA00023239"/>
    </source>
</evidence>
<keyword evidence="2 3" id="KW-0456">Lyase</keyword>
<dbReference type="GO" id="GO:0061928">
    <property type="term" value="F:glutathione specific gamma-glutamylcyclotransferase activity"/>
    <property type="evidence" value="ECO:0007669"/>
    <property type="project" value="UniProtKB-EC"/>
</dbReference>
<reference evidence="3 4" key="1">
    <citation type="submission" date="2020-04" db="EMBL/GenBank/DDBJ databases">
        <authorList>
            <person name="De Canck E."/>
        </authorList>
    </citation>
    <scope>NUCLEOTIDE SEQUENCE [LARGE SCALE GENOMIC DNA]</scope>
    <source>
        <strain evidence="3 4">LMG 29739</strain>
    </source>
</reference>
<organism evidence="3 4">
    <name type="scientific">Paraburkholderia solisilvae</name>
    <dbReference type="NCBI Taxonomy" id="624376"/>
    <lineage>
        <taxon>Bacteria</taxon>
        <taxon>Pseudomonadati</taxon>
        <taxon>Pseudomonadota</taxon>
        <taxon>Betaproteobacteria</taxon>
        <taxon>Burkholderiales</taxon>
        <taxon>Burkholderiaceae</taxon>
        <taxon>Paraburkholderia</taxon>
    </lineage>
</organism>
<keyword evidence="3" id="KW-0808">Transferase</keyword>
<dbReference type="EC" id="4.3.2.7" evidence="1"/>
<dbReference type="InterPro" id="IPR006840">
    <property type="entry name" value="ChaC"/>
</dbReference>
<dbReference type="PANTHER" id="PTHR12192">
    <property type="entry name" value="CATION TRANSPORT PROTEIN CHAC-RELATED"/>
    <property type="match status" value="1"/>
</dbReference>
<name>A0A6J5DCC2_9BURK</name>
<dbReference type="GO" id="GO:0006751">
    <property type="term" value="P:glutathione catabolic process"/>
    <property type="evidence" value="ECO:0007669"/>
    <property type="project" value="InterPro"/>
</dbReference>
<dbReference type="Gene3D" id="3.10.490.10">
    <property type="entry name" value="Gamma-glutamyl cyclotransferase-like"/>
    <property type="match status" value="1"/>
</dbReference>
<dbReference type="InterPro" id="IPR013024">
    <property type="entry name" value="GGCT-like"/>
</dbReference>
<gene>
    <name evidence="3" type="primary">chaC</name>
    <name evidence="3" type="ORF">LMG29739_01223</name>
</gene>
<evidence type="ECO:0000256" key="1">
    <source>
        <dbReference type="ARBA" id="ARBA00012344"/>
    </source>
</evidence>
<dbReference type="GO" id="GO:0005737">
    <property type="term" value="C:cytoplasm"/>
    <property type="evidence" value="ECO:0007669"/>
    <property type="project" value="TreeGrafter"/>
</dbReference>
<dbReference type="InterPro" id="IPR036568">
    <property type="entry name" value="GGCT-like_sf"/>
</dbReference>
<dbReference type="EMBL" id="CADIKF010000006">
    <property type="protein sequence ID" value="CAB3751094.1"/>
    <property type="molecule type" value="Genomic_DNA"/>
</dbReference>
<sequence>MPAYSGALTPSLITVSRPAMLSRDALRSGAYLDSFRDLPAESLWSAARIEASLEATLAQRPGIGPVWIFAYGSLMWNPLIHFDTRAPATLYDWHRSFCIRLVAGRASPDAPGRMLALEPGGSAAGVALRLAPESASEELRLIWVREMVAGSYRPTWAPVTFADGTRTHAIVFVADRRQPHYQSDASVHTVAPLIAAARGHVGTNQDYVLDLEAALAEANLQDRYIEQLAGAIRTLSLRASSVEE</sequence>
<proteinExistence type="predicted"/>
<dbReference type="Pfam" id="PF04752">
    <property type="entry name" value="ChaC"/>
    <property type="match status" value="1"/>
</dbReference>
<dbReference type="RefSeq" id="WP_246270113.1">
    <property type="nucleotide sequence ID" value="NZ_CADIKF010000006.1"/>
</dbReference>
<protein>
    <recommendedName>
        <fullName evidence="1">glutathione-specific gamma-glutamylcyclotransferase</fullName>
        <ecNumber evidence="1">4.3.2.7</ecNumber>
    </recommendedName>
</protein>
<dbReference type="AlphaFoldDB" id="A0A6J5DCC2"/>
<dbReference type="Proteomes" id="UP000494329">
    <property type="component" value="Unassembled WGS sequence"/>
</dbReference>
<evidence type="ECO:0000313" key="4">
    <source>
        <dbReference type="Proteomes" id="UP000494329"/>
    </source>
</evidence>
<evidence type="ECO:0000313" key="3">
    <source>
        <dbReference type="EMBL" id="CAB3751094.1"/>
    </source>
</evidence>
<dbReference type="CDD" id="cd06661">
    <property type="entry name" value="GGCT_like"/>
    <property type="match status" value="1"/>
</dbReference>
<accession>A0A6J5DCC2</accession>
<dbReference type="SUPFAM" id="SSF110857">
    <property type="entry name" value="Gamma-glutamyl cyclotransferase-like"/>
    <property type="match status" value="1"/>
</dbReference>
<dbReference type="GO" id="GO:0016740">
    <property type="term" value="F:transferase activity"/>
    <property type="evidence" value="ECO:0007669"/>
    <property type="project" value="UniProtKB-KW"/>
</dbReference>